<feature type="transmembrane region" description="Helical" evidence="1">
    <location>
        <begin position="34"/>
        <end position="53"/>
    </location>
</feature>
<reference evidence="2 3" key="1">
    <citation type="submission" date="2019-12" db="EMBL/GenBank/DDBJ databases">
        <title>Genomic-based taxomic classification of the family Erythrobacteraceae.</title>
        <authorList>
            <person name="Xu L."/>
        </authorList>
    </citation>
    <scope>NUCLEOTIDE SEQUENCE [LARGE SCALE GENOMIC DNA]</scope>
    <source>
        <strain evidence="2 3">KCTC 52259</strain>
    </source>
</reference>
<comment type="caution">
    <text evidence="2">The sequence shown here is derived from an EMBL/GenBank/DDBJ whole genome shotgun (WGS) entry which is preliminary data.</text>
</comment>
<gene>
    <name evidence="2" type="ORF">GRI44_06065</name>
</gene>
<feature type="transmembrane region" description="Helical" evidence="1">
    <location>
        <begin position="164"/>
        <end position="182"/>
    </location>
</feature>
<dbReference type="InterPro" id="IPR018681">
    <property type="entry name" value="DUF2165_transmembrane"/>
</dbReference>
<evidence type="ECO:0000313" key="2">
    <source>
        <dbReference type="EMBL" id="MXP14314.1"/>
    </source>
</evidence>
<name>A0A6L7GG78_9SPHN</name>
<feature type="transmembrane region" description="Helical" evidence="1">
    <location>
        <begin position="87"/>
        <end position="110"/>
    </location>
</feature>
<keyword evidence="1" id="KW-1133">Transmembrane helix</keyword>
<dbReference type="Proteomes" id="UP000473531">
    <property type="component" value="Unassembled WGS sequence"/>
</dbReference>
<protein>
    <submittedName>
        <fullName evidence="2">DUF2165 family protein</fullName>
    </submittedName>
</protein>
<dbReference type="OrthoDB" id="7618855at2"/>
<keyword evidence="1" id="KW-0472">Membrane</keyword>
<organism evidence="2 3">
    <name type="scientific">Allopontixanthobacter confluentis</name>
    <dbReference type="NCBI Taxonomy" id="1849021"/>
    <lineage>
        <taxon>Bacteria</taxon>
        <taxon>Pseudomonadati</taxon>
        <taxon>Pseudomonadota</taxon>
        <taxon>Alphaproteobacteria</taxon>
        <taxon>Sphingomonadales</taxon>
        <taxon>Erythrobacteraceae</taxon>
        <taxon>Allopontixanthobacter</taxon>
    </lineage>
</organism>
<dbReference type="RefSeq" id="WP_160600487.1">
    <property type="nucleotide sequence ID" value="NZ_WTYU01000001.1"/>
</dbReference>
<keyword evidence="1" id="KW-0812">Transmembrane</keyword>
<evidence type="ECO:0000256" key="1">
    <source>
        <dbReference type="SAM" id="Phobius"/>
    </source>
</evidence>
<keyword evidence="3" id="KW-1185">Reference proteome</keyword>
<dbReference type="AlphaFoldDB" id="A0A6L7GG78"/>
<feature type="transmembrane region" description="Helical" evidence="1">
    <location>
        <begin position="131"/>
        <end position="152"/>
    </location>
</feature>
<dbReference type="EMBL" id="WTYU01000001">
    <property type="protein sequence ID" value="MXP14314.1"/>
    <property type="molecule type" value="Genomic_DNA"/>
</dbReference>
<accession>A0A6L7GG78</accession>
<proteinExistence type="predicted"/>
<evidence type="ECO:0000313" key="3">
    <source>
        <dbReference type="Proteomes" id="UP000473531"/>
    </source>
</evidence>
<sequence length="187" mass="19794">MSAILPNPACVSMSTTEVAVLSGGIPMLDRNLKALFTALLGLMALFFVINNFVNLEQAHGSLAYVLSLTDHTAYPKSFVPPLTPAMAWLPTIAVLLAECATAAVCLLGALRLWTARKDAAAFAEAKKTAKLGAGLAIFTWFGLFTVFGSAAYQMWQTEIGDGSASGAFTFTALAFFTLLHLGQPEAE</sequence>
<dbReference type="Pfam" id="PF09933">
    <property type="entry name" value="DUF2165"/>
    <property type="match status" value="1"/>
</dbReference>